<reference evidence="2" key="2">
    <citation type="journal article" date="2018" name="DNA Res.">
        <title>Comparative genome and transcriptome analyses reveal adaptations to opportunistic infections in woody plant degrading pathogens of Botryosphaeriaceae.</title>
        <authorList>
            <person name="Yan J.Y."/>
            <person name="Zhao W.S."/>
            <person name="Chen Z."/>
            <person name="Xing Q.K."/>
            <person name="Zhang W."/>
            <person name="Chethana K.W.T."/>
            <person name="Xue M.F."/>
            <person name="Xu J.P."/>
            <person name="Phillips A.J.L."/>
            <person name="Wang Y."/>
            <person name="Liu J.H."/>
            <person name="Liu M."/>
            <person name="Zhou Y."/>
            <person name="Jayawardena R.S."/>
            <person name="Manawasinghe I.S."/>
            <person name="Huang J.B."/>
            <person name="Qiao G.H."/>
            <person name="Fu C.Y."/>
            <person name="Guo F.F."/>
            <person name="Dissanayake A.J."/>
            <person name="Peng Y.L."/>
            <person name="Hyde K.D."/>
            <person name="Li X.H."/>
        </authorList>
    </citation>
    <scope>NUCLEOTIDE SEQUENCE</scope>
    <source>
        <strain evidence="2">CSS-01s</strain>
    </source>
</reference>
<reference evidence="2" key="1">
    <citation type="submission" date="2016-08" db="EMBL/GenBank/DDBJ databases">
        <authorList>
            <person name="Yan J."/>
        </authorList>
    </citation>
    <scope>NUCLEOTIDE SEQUENCE</scope>
    <source>
        <strain evidence="2">CSS-01s</strain>
    </source>
</reference>
<dbReference type="Pfam" id="PF20516">
    <property type="entry name" value="PDDEXK_12"/>
    <property type="match status" value="1"/>
</dbReference>
<dbReference type="Proteomes" id="UP000627934">
    <property type="component" value="Unassembled WGS sequence"/>
</dbReference>
<gene>
    <name evidence="2" type="ORF">BFW01_g10385</name>
</gene>
<dbReference type="EMBL" id="MDYX01000024">
    <property type="protein sequence ID" value="KAF9629182.1"/>
    <property type="molecule type" value="Genomic_DNA"/>
</dbReference>
<comment type="caution">
    <text evidence="2">The sequence shown here is derived from an EMBL/GenBank/DDBJ whole genome shotgun (WGS) entry which is preliminary data.</text>
</comment>
<evidence type="ECO:0000313" key="2">
    <source>
        <dbReference type="EMBL" id="KAF9629182.1"/>
    </source>
</evidence>
<sequence>MDETMDKRLHKIINISKGHGIVPASVKFCSDGYTSAEVGSLSSEDLSEYTKLRKIVRNSKTFLVENDFDRQNWSTEVSSDVVHQVVQRSLQARFVPCDGLTILGIDKTTLADGMVDFVIAQRKKPGFVEKKFISRLHRALWDIDKHIPISVNYTNHGLLMFSPICVRVTTVNPSTSGLSSATAKLIL</sequence>
<organism evidence="2 3">
    <name type="scientific">Lasiodiplodia theobromae</name>
    <dbReference type="NCBI Taxonomy" id="45133"/>
    <lineage>
        <taxon>Eukaryota</taxon>
        <taxon>Fungi</taxon>
        <taxon>Dikarya</taxon>
        <taxon>Ascomycota</taxon>
        <taxon>Pezizomycotina</taxon>
        <taxon>Dothideomycetes</taxon>
        <taxon>Dothideomycetes incertae sedis</taxon>
        <taxon>Botryosphaeriales</taxon>
        <taxon>Botryosphaeriaceae</taxon>
        <taxon>Lasiodiplodia</taxon>
    </lineage>
</organism>
<feature type="domain" description="PD-(D/E)XK nuclease-like" evidence="1">
    <location>
        <begin position="41"/>
        <end position="177"/>
    </location>
</feature>
<accession>A0A8H7MA86</accession>
<dbReference type="InterPro" id="IPR046797">
    <property type="entry name" value="PDDEXK_12"/>
</dbReference>
<evidence type="ECO:0000313" key="3">
    <source>
        <dbReference type="Proteomes" id="UP000627934"/>
    </source>
</evidence>
<name>A0A8H7MA86_9PEZI</name>
<proteinExistence type="predicted"/>
<evidence type="ECO:0000259" key="1">
    <source>
        <dbReference type="Pfam" id="PF20516"/>
    </source>
</evidence>
<protein>
    <recommendedName>
        <fullName evidence="1">PD-(D/E)XK nuclease-like domain-containing protein</fullName>
    </recommendedName>
</protein>
<dbReference type="AlphaFoldDB" id="A0A8H7MA86"/>